<evidence type="ECO:0000256" key="12">
    <source>
        <dbReference type="RuleBase" id="RU362012"/>
    </source>
</evidence>
<dbReference type="FunFam" id="3.40.50.1100:FF:000005">
    <property type="entry name" value="Threonine dehydratase catabolic"/>
    <property type="match status" value="1"/>
</dbReference>
<name>A0A4T0J1B0_WALIC</name>
<proteinExistence type="inferred from homology"/>
<comment type="caution">
    <text evidence="15">The sequence shown here is derived from an EMBL/GenBank/DDBJ whole genome shotgun (WGS) entry which is preliminary data.</text>
</comment>
<dbReference type="UniPathway" id="UPA00047">
    <property type="reaction ID" value="UER00054"/>
</dbReference>
<dbReference type="InterPro" id="IPR050147">
    <property type="entry name" value="Ser/Thr_Dehydratase"/>
</dbReference>
<sequence>MAPSNSLIETFGTWNFSAIVVGFLQALSTVKFPPKKKIFMSGTQETDYLKLILNARVYDILQQTPLTKASNLSNRLGCNIHLKREDLHPVFSFKCRGAYNFMAHIPTQDRWRGVITCSAGNHAQGVALAGSHLDIPCTILMPKNTPSIKWKNVDRLGAKVILHGDSFDDAKAECFRLAHDLHLTYVPPYDHPYIIAGQGTAAVELTRQIDMSHVDSVFCSVGGGGLISGMSEYIKRIAPDNVKMMGAETLDGDALSRSIKAGHRVMLDDVGVFSDGTAVRIVGEEPFRICQQLIDHIQLVDNDAICAAIKDVFEDTRSIPEPAGALSVAALKSYIYENNLLNSGKTFVAVVSGANMNFDRLRFVAERASIGEGRECMLSITIPDEPGMFVKLHSAIHPLAVTEFVYRYADDHPPAHAQDAVIFCSFSLPSASSSLAPSERQSMIANVITKIRSLGFDALDVSDNDLAKSHARYLIGGRSSCTNERLIAFEFPERPNALRKFLTALNPNWNISLFHYRNLGGDVSKVLTGIQVPPSDTQAFETSLNHLGYQYVDETENSVYQRFMRF</sequence>
<dbReference type="CDD" id="cd04907">
    <property type="entry name" value="ACT_ThrD-I_2"/>
    <property type="match status" value="1"/>
</dbReference>
<comment type="cofactor">
    <cofactor evidence="2 12">
        <name>pyridoxal 5'-phosphate</name>
        <dbReference type="ChEBI" id="CHEBI:597326"/>
    </cofactor>
</comment>
<dbReference type="EMBL" id="SPOF01000008">
    <property type="protein sequence ID" value="TIB15090.1"/>
    <property type="molecule type" value="Genomic_DNA"/>
</dbReference>
<dbReference type="PANTHER" id="PTHR48078">
    <property type="entry name" value="THREONINE DEHYDRATASE, MITOCHONDRIAL-RELATED"/>
    <property type="match status" value="1"/>
</dbReference>
<comment type="catalytic activity">
    <reaction evidence="1 12">
        <text>L-threonine = 2-oxobutanoate + NH4(+)</text>
        <dbReference type="Rhea" id="RHEA:22108"/>
        <dbReference type="ChEBI" id="CHEBI:16763"/>
        <dbReference type="ChEBI" id="CHEBI:28938"/>
        <dbReference type="ChEBI" id="CHEBI:57926"/>
        <dbReference type="EC" id="4.3.1.19"/>
    </reaction>
</comment>
<dbReference type="OrthoDB" id="4418812at2759"/>
<keyword evidence="9 12" id="KW-0663">Pyridoxal phosphate</keyword>
<dbReference type="InterPro" id="IPR001926">
    <property type="entry name" value="TrpB-like_PALP"/>
</dbReference>
<dbReference type="Proteomes" id="UP000306954">
    <property type="component" value="Unassembled WGS sequence"/>
</dbReference>
<evidence type="ECO:0000313" key="16">
    <source>
        <dbReference type="Proteomes" id="UP000306954"/>
    </source>
</evidence>
<keyword evidence="13" id="KW-1133">Transmembrane helix</keyword>
<evidence type="ECO:0000256" key="4">
    <source>
        <dbReference type="ARBA" id="ARBA00010869"/>
    </source>
</evidence>
<evidence type="ECO:0000256" key="8">
    <source>
        <dbReference type="ARBA" id="ARBA00022737"/>
    </source>
</evidence>
<evidence type="ECO:0000256" key="3">
    <source>
        <dbReference type="ARBA" id="ARBA00004810"/>
    </source>
</evidence>
<dbReference type="InterPro" id="IPR036052">
    <property type="entry name" value="TrpB-like_PALP_sf"/>
</dbReference>
<dbReference type="GO" id="GO:0006567">
    <property type="term" value="P:L-threonine catabolic process"/>
    <property type="evidence" value="ECO:0007669"/>
    <property type="project" value="TreeGrafter"/>
</dbReference>
<dbReference type="InterPro" id="IPR001721">
    <property type="entry name" value="TD_ACT-like"/>
</dbReference>
<comment type="similarity">
    <text evidence="4 12">Belongs to the serine/threonine dehydratase family.</text>
</comment>
<evidence type="ECO:0000313" key="15">
    <source>
        <dbReference type="EMBL" id="TIB15090.1"/>
    </source>
</evidence>
<evidence type="ECO:0000259" key="14">
    <source>
        <dbReference type="PROSITE" id="PS51672"/>
    </source>
</evidence>
<feature type="domain" description="ACT-like" evidence="14">
    <location>
        <begin position="485"/>
        <end position="556"/>
    </location>
</feature>
<dbReference type="GO" id="GO:0003941">
    <property type="term" value="F:L-serine ammonia-lyase activity"/>
    <property type="evidence" value="ECO:0007669"/>
    <property type="project" value="TreeGrafter"/>
</dbReference>
<organism evidence="15 16">
    <name type="scientific">Wallemia ichthyophaga</name>
    <dbReference type="NCBI Taxonomy" id="245174"/>
    <lineage>
        <taxon>Eukaryota</taxon>
        <taxon>Fungi</taxon>
        <taxon>Dikarya</taxon>
        <taxon>Basidiomycota</taxon>
        <taxon>Wallemiomycotina</taxon>
        <taxon>Wallemiomycetes</taxon>
        <taxon>Wallemiales</taxon>
        <taxon>Wallemiaceae</taxon>
        <taxon>Wallemia</taxon>
    </lineage>
</organism>
<keyword evidence="8" id="KW-0677">Repeat</keyword>
<keyword evidence="13" id="KW-0812">Transmembrane</keyword>
<dbReference type="EC" id="4.3.1.19" evidence="12"/>
<dbReference type="Gene3D" id="3.40.1020.10">
    <property type="entry name" value="Biosynthetic Threonine Deaminase, Domain 3"/>
    <property type="match status" value="1"/>
</dbReference>
<dbReference type="NCBIfam" id="TIGR01124">
    <property type="entry name" value="ilvA_2Cterm"/>
    <property type="match status" value="1"/>
</dbReference>
<dbReference type="CDD" id="cd01562">
    <property type="entry name" value="Thr-dehyd"/>
    <property type="match status" value="1"/>
</dbReference>
<dbReference type="InterPro" id="IPR038110">
    <property type="entry name" value="TD_ACT-like_sf"/>
</dbReference>
<dbReference type="Gene3D" id="3.40.50.1100">
    <property type="match status" value="2"/>
</dbReference>
<reference evidence="15 16" key="1">
    <citation type="submission" date="2019-03" db="EMBL/GenBank/DDBJ databases">
        <title>Sequencing 23 genomes of Wallemia ichthyophaga.</title>
        <authorList>
            <person name="Gostincar C."/>
        </authorList>
    </citation>
    <scope>NUCLEOTIDE SEQUENCE [LARGE SCALE GENOMIC DNA]</scope>
    <source>
        <strain evidence="15 16">EXF-8621</strain>
    </source>
</reference>
<dbReference type="NCBIfam" id="NF006674">
    <property type="entry name" value="PRK09224.1"/>
    <property type="match status" value="1"/>
</dbReference>
<dbReference type="InterPro" id="IPR005787">
    <property type="entry name" value="Thr_deHydtase_biosynth"/>
</dbReference>
<evidence type="ECO:0000256" key="11">
    <source>
        <dbReference type="ARBA" id="ARBA00023304"/>
    </source>
</evidence>
<evidence type="ECO:0000256" key="2">
    <source>
        <dbReference type="ARBA" id="ARBA00001933"/>
    </source>
</evidence>
<keyword evidence="13" id="KW-0472">Membrane</keyword>
<dbReference type="AlphaFoldDB" id="A0A4T0J1B0"/>
<dbReference type="GO" id="GO:0009097">
    <property type="term" value="P:isoleucine biosynthetic process"/>
    <property type="evidence" value="ECO:0007669"/>
    <property type="project" value="UniProtKB-UniRule"/>
</dbReference>
<evidence type="ECO:0000256" key="9">
    <source>
        <dbReference type="ARBA" id="ARBA00022898"/>
    </source>
</evidence>
<dbReference type="GO" id="GO:0006565">
    <property type="term" value="P:L-serine catabolic process"/>
    <property type="evidence" value="ECO:0007669"/>
    <property type="project" value="TreeGrafter"/>
</dbReference>
<comment type="subunit">
    <text evidence="5">Homotetramer.</text>
</comment>
<gene>
    <name evidence="15" type="ORF">E3P90_00993</name>
</gene>
<dbReference type="InterPro" id="IPR045865">
    <property type="entry name" value="ACT-like_dom_sf"/>
</dbReference>
<keyword evidence="7 12" id="KW-0412">Isoleucine biosynthesis</keyword>
<protein>
    <recommendedName>
        <fullName evidence="12">Threonine dehydratase</fullName>
        <ecNumber evidence="12">4.3.1.19</ecNumber>
    </recommendedName>
    <alternativeName>
        <fullName evidence="12">Threonine deaminase</fullName>
    </alternativeName>
</protein>
<dbReference type="SUPFAM" id="SSF53686">
    <property type="entry name" value="Tryptophan synthase beta subunit-like PLP-dependent enzymes"/>
    <property type="match status" value="1"/>
</dbReference>
<evidence type="ECO:0000256" key="6">
    <source>
        <dbReference type="ARBA" id="ARBA00022605"/>
    </source>
</evidence>
<dbReference type="FunFam" id="3.40.1020.10:FF:000001">
    <property type="entry name" value="L-threonine dehydratase"/>
    <property type="match status" value="1"/>
</dbReference>
<evidence type="ECO:0000256" key="7">
    <source>
        <dbReference type="ARBA" id="ARBA00022624"/>
    </source>
</evidence>
<comment type="pathway">
    <text evidence="3 12">Amino-acid biosynthesis; L-isoleucine biosynthesis; 2-oxobutanoate from L-threonine: step 1/1.</text>
</comment>
<evidence type="ECO:0000256" key="13">
    <source>
        <dbReference type="SAM" id="Phobius"/>
    </source>
</evidence>
<feature type="transmembrane region" description="Helical" evidence="13">
    <location>
        <begin position="12"/>
        <end position="30"/>
    </location>
</feature>
<dbReference type="Pfam" id="PF00291">
    <property type="entry name" value="PALP"/>
    <property type="match status" value="1"/>
</dbReference>
<keyword evidence="6 12" id="KW-0028">Amino-acid biosynthesis</keyword>
<dbReference type="Pfam" id="PF00585">
    <property type="entry name" value="Thr_dehydrat_C"/>
    <property type="match status" value="2"/>
</dbReference>
<dbReference type="GO" id="GO:0004794">
    <property type="term" value="F:threonine deaminase activity"/>
    <property type="evidence" value="ECO:0007669"/>
    <property type="project" value="UniProtKB-UniRule"/>
</dbReference>
<dbReference type="PROSITE" id="PS51672">
    <property type="entry name" value="ACT_LIKE"/>
    <property type="match status" value="1"/>
</dbReference>
<keyword evidence="10 12" id="KW-0456">Lyase</keyword>
<evidence type="ECO:0000256" key="1">
    <source>
        <dbReference type="ARBA" id="ARBA00001274"/>
    </source>
</evidence>
<accession>A0A4T0J1B0</accession>
<dbReference type="PANTHER" id="PTHR48078:SF11">
    <property type="entry name" value="THREONINE DEHYDRATASE, MITOCHONDRIAL"/>
    <property type="match status" value="1"/>
</dbReference>
<keyword evidence="11 12" id="KW-0100">Branched-chain amino acid biosynthesis</keyword>
<dbReference type="SUPFAM" id="SSF55021">
    <property type="entry name" value="ACT-like"/>
    <property type="match status" value="1"/>
</dbReference>
<evidence type="ECO:0000256" key="5">
    <source>
        <dbReference type="ARBA" id="ARBA00011881"/>
    </source>
</evidence>
<evidence type="ECO:0000256" key="10">
    <source>
        <dbReference type="ARBA" id="ARBA00023239"/>
    </source>
</evidence>